<dbReference type="InterPro" id="IPR029068">
    <property type="entry name" value="Glyas_Bleomycin-R_OHBP_Dase"/>
</dbReference>
<dbReference type="Gene3D" id="3.10.180.10">
    <property type="entry name" value="2,3-Dihydroxybiphenyl 1,2-Dioxygenase, domain 1"/>
    <property type="match status" value="1"/>
</dbReference>
<dbReference type="AlphaFoldDB" id="A0A1S8TH83"/>
<dbReference type="Proteomes" id="UP000190890">
    <property type="component" value="Unassembled WGS sequence"/>
</dbReference>
<dbReference type="PANTHER" id="PTHR36503">
    <property type="entry name" value="BLR2520 PROTEIN"/>
    <property type="match status" value="1"/>
</dbReference>
<feature type="domain" description="Glyoxalase/fosfomycin resistance/dioxygenase" evidence="1">
    <location>
        <begin position="53"/>
        <end position="137"/>
    </location>
</feature>
<dbReference type="EMBL" id="LZZM01000154">
    <property type="protein sequence ID" value="OOM77133.1"/>
    <property type="molecule type" value="Genomic_DNA"/>
</dbReference>
<dbReference type="Pfam" id="PF00903">
    <property type="entry name" value="Glyoxalase"/>
    <property type="match status" value="1"/>
</dbReference>
<gene>
    <name evidence="2" type="ORF">CLPUN_24480</name>
</gene>
<evidence type="ECO:0000259" key="1">
    <source>
        <dbReference type="Pfam" id="PF00903"/>
    </source>
</evidence>
<evidence type="ECO:0000313" key="2">
    <source>
        <dbReference type="EMBL" id="OOM77133.1"/>
    </source>
</evidence>
<dbReference type="PANTHER" id="PTHR36503:SF1">
    <property type="entry name" value="BLR2520 PROTEIN"/>
    <property type="match status" value="1"/>
</dbReference>
<dbReference type="SUPFAM" id="SSF54593">
    <property type="entry name" value="Glyoxalase/Bleomycin resistance protein/Dihydroxybiphenyl dioxygenase"/>
    <property type="match status" value="1"/>
</dbReference>
<evidence type="ECO:0000313" key="3">
    <source>
        <dbReference type="Proteomes" id="UP000190890"/>
    </source>
</evidence>
<sequence>MTVEEFERIKESVRFGKQFYLVTNKSHIKIKDVVINKMIKNSTTNMRINERSYIDKLGFQTDEKGNNPSVVFFNTTGTKFELFPLELLAKDISEENTPKIASGFAGITLAYNVEHKEDVDKIVELARKAGAKIVKEP</sequence>
<proteinExistence type="predicted"/>
<reference evidence="2 3" key="1">
    <citation type="submission" date="2016-05" db="EMBL/GenBank/DDBJ databases">
        <title>Microbial solvent formation.</title>
        <authorList>
            <person name="Poehlein A."/>
            <person name="Montoya Solano J.D."/>
            <person name="Flitsch S."/>
            <person name="Krabben P."/>
            <person name="Duerre P."/>
            <person name="Daniel R."/>
        </authorList>
    </citation>
    <scope>NUCLEOTIDE SEQUENCE [LARGE SCALE GENOMIC DNA]</scope>
    <source>
        <strain evidence="2 3">DSM 2619</strain>
    </source>
</reference>
<name>A0A1S8TH83_9CLOT</name>
<accession>A0A1S8TH83</accession>
<keyword evidence="3" id="KW-1185">Reference proteome</keyword>
<comment type="caution">
    <text evidence="2">The sequence shown here is derived from an EMBL/GenBank/DDBJ whole genome shotgun (WGS) entry which is preliminary data.</text>
</comment>
<organism evidence="2 3">
    <name type="scientific">Clostridium puniceum</name>
    <dbReference type="NCBI Taxonomy" id="29367"/>
    <lineage>
        <taxon>Bacteria</taxon>
        <taxon>Bacillati</taxon>
        <taxon>Bacillota</taxon>
        <taxon>Clostridia</taxon>
        <taxon>Eubacteriales</taxon>
        <taxon>Clostridiaceae</taxon>
        <taxon>Clostridium</taxon>
    </lineage>
</organism>
<dbReference type="STRING" id="29367.CLPUN_24480"/>
<protein>
    <recommendedName>
        <fullName evidence="1">Glyoxalase/fosfomycin resistance/dioxygenase domain-containing protein</fullName>
    </recommendedName>
</protein>
<dbReference type="InterPro" id="IPR004360">
    <property type="entry name" value="Glyas_Fos-R_dOase_dom"/>
</dbReference>